<dbReference type="GO" id="GO:0004386">
    <property type="term" value="F:helicase activity"/>
    <property type="evidence" value="ECO:0007669"/>
    <property type="project" value="InterPro"/>
</dbReference>
<dbReference type="EMBL" id="JAGTTL010000023">
    <property type="protein sequence ID" value="KAK6304571.1"/>
    <property type="molecule type" value="Genomic_DNA"/>
</dbReference>
<evidence type="ECO:0000259" key="2">
    <source>
        <dbReference type="Pfam" id="PF13086"/>
    </source>
</evidence>
<accession>A0AAN8LJA5</accession>
<feature type="domain" description="RNA helicase aquarius insertion" evidence="3">
    <location>
        <begin position="26"/>
        <end position="116"/>
    </location>
</feature>
<sequence>MQAKWLHDIILGYGNPGSAHYSKIPNQISSLDFNDTFLSIDHLRSCFPGYTVKVTEDNPELLIPPFRIKFPVQNRADKGKKRKADSDEEEEKKEEDKTLIVEPHVTPNRGPYPYNQPKRNTIQFTPTQIEAIRAGMQPGLTMVVGPPGTGKTDVAVQIISNLYHNFPEQRTLIVTHSNQALNQLFEKIMALDIDERHLLRMGHGEEALETEKDFSRYGRVNYVLARRLELLREVGRLQESLDVPGDVSYTCETAGHFYLYQVMSRWEEYMSKVRCKQGRPVEAEAVATHFPFHKYFSNAPQPVFHGRSYEEDLDIAEGCYRHIKKIFTQLEEFRAFELLRSGLDRSKYLLVKEAKIIAMTFTHTALKRHDLVELGIWGDFSAIEILGRAT</sequence>
<evidence type="ECO:0000259" key="3">
    <source>
        <dbReference type="Pfam" id="PF21144"/>
    </source>
</evidence>
<dbReference type="GO" id="GO:0003729">
    <property type="term" value="F:mRNA binding"/>
    <property type="evidence" value="ECO:0007669"/>
    <property type="project" value="TreeGrafter"/>
</dbReference>
<dbReference type="InterPro" id="IPR045055">
    <property type="entry name" value="DNA2/NAM7-like"/>
</dbReference>
<dbReference type="Proteomes" id="UP001356427">
    <property type="component" value="Unassembled WGS sequence"/>
</dbReference>
<evidence type="ECO:0000256" key="1">
    <source>
        <dbReference type="SAM" id="MobiDB-lite"/>
    </source>
</evidence>
<evidence type="ECO:0000313" key="5">
    <source>
        <dbReference type="Proteomes" id="UP001356427"/>
    </source>
</evidence>
<dbReference type="Pfam" id="PF13086">
    <property type="entry name" value="AAA_11"/>
    <property type="match status" value="1"/>
</dbReference>
<dbReference type="Pfam" id="PF21144">
    <property type="entry name" value="Aquarius_N_3rd"/>
    <property type="match status" value="1"/>
</dbReference>
<dbReference type="PANTHER" id="PTHR10887">
    <property type="entry name" value="DNA2/NAM7 HELICASE FAMILY"/>
    <property type="match status" value="1"/>
</dbReference>
<evidence type="ECO:0000313" key="4">
    <source>
        <dbReference type="EMBL" id="KAK6304571.1"/>
    </source>
</evidence>
<comment type="caution">
    <text evidence="4">The sequence shown here is derived from an EMBL/GenBank/DDBJ whole genome shotgun (WGS) entry which is preliminary data.</text>
</comment>
<organism evidence="4 5">
    <name type="scientific">Coregonus suidteri</name>
    <dbReference type="NCBI Taxonomy" id="861788"/>
    <lineage>
        <taxon>Eukaryota</taxon>
        <taxon>Metazoa</taxon>
        <taxon>Chordata</taxon>
        <taxon>Craniata</taxon>
        <taxon>Vertebrata</taxon>
        <taxon>Euteleostomi</taxon>
        <taxon>Actinopterygii</taxon>
        <taxon>Neopterygii</taxon>
        <taxon>Teleostei</taxon>
        <taxon>Protacanthopterygii</taxon>
        <taxon>Salmoniformes</taxon>
        <taxon>Salmonidae</taxon>
        <taxon>Coregoninae</taxon>
        <taxon>Coregonus</taxon>
    </lineage>
</organism>
<dbReference type="InterPro" id="IPR048967">
    <property type="entry name" value="Aquarius_insert"/>
</dbReference>
<dbReference type="Gene3D" id="3.40.50.300">
    <property type="entry name" value="P-loop containing nucleotide triphosphate hydrolases"/>
    <property type="match status" value="1"/>
</dbReference>
<reference evidence="4 5" key="1">
    <citation type="submission" date="2021-04" db="EMBL/GenBank/DDBJ databases">
        <authorList>
            <person name="De Guttry C."/>
            <person name="Zahm M."/>
            <person name="Klopp C."/>
            <person name="Cabau C."/>
            <person name="Louis A."/>
            <person name="Berthelot C."/>
            <person name="Parey E."/>
            <person name="Roest Crollius H."/>
            <person name="Montfort J."/>
            <person name="Robinson-Rechavi M."/>
            <person name="Bucao C."/>
            <person name="Bouchez O."/>
            <person name="Gislard M."/>
            <person name="Lluch J."/>
            <person name="Milhes M."/>
            <person name="Lampietro C."/>
            <person name="Lopez Roques C."/>
            <person name="Donnadieu C."/>
            <person name="Braasch I."/>
            <person name="Desvignes T."/>
            <person name="Postlethwait J."/>
            <person name="Bobe J."/>
            <person name="Wedekind C."/>
            <person name="Guiguen Y."/>
        </authorList>
    </citation>
    <scope>NUCLEOTIDE SEQUENCE [LARGE SCALE GENOMIC DNA]</scope>
    <source>
        <strain evidence="4">Cs_M1</strain>
        <tissue evidence="4">Blood</tissue>
    </source>
</reference>
<dbReference type="InterPro" id="IPR027417">
    <property type="entry name" value="P-loop_NTPase"/>
</dbReference>
<dbReference type="SUPFAM" id="SSF52540">
    <property type="entry name" value="P-loop containing nucleoside triphosphate hydrolases"/>
    <property type="match status" value="1"/>
</dbReference>
<keyword evidence="5" id="KW-1185">Reference proteome</keyword>
<dbReference type="PANTHER" id="PTHR10887:SF5">
    <property type="entry name" value="RNA HELICASE AQUARIUS"/>
    <property type="match status" value="1"/>
</dbReference>
<gene>
    <name evidence="4" type="ORF">J4Q44_G00251570</name>
</gene>
<name>A0AAN8LJA5_9TELE</name>
<protein>
    <submittedName>
        <fullName evidence="4">Uncharacterized protein</fullName>
    </submittedName>
</protein>
<dbReference type="InterPro" id="IPR041677">
    <property type="entry name" value="DNA2/NAM7_AAA_11"/>
</dbReference>
<dbReference type="GO" id="GO:0071013">
    <property type="term" value="C:catalytic step 2 spliceosome"/>
    <property type="evidence" value="ECO:0007669"/>
    <property type="project" value="TreeGrafter"/>
</dbReference>
<dbReference type="AlphaFoldDB" id="A0AAN8LJA5"/>
<feature type="domain" description="DNA2/NAM7 helicase helicase" evidence="2">
    <location>
        <begin position="126"/>
        <end position="239"/>
    </location>
</feature>
<proteinExistence type="predicted"/>
<feature type="region of interest" description="Disordered" evidence="1">
    <location>
        <begin position="74"/>
        <end position="97"/>
    </location>
</feature>